<accession>A0A2R8B0M5</accession>
<dbReference type="Gene3D" id="1.10.10.10">
    <property type="entry name" value="Winged helix-like DNA-binding domain superfamily/Winged helix DNA-binding domain"/>
    <property type="match status" value="1"/>
</dbReference>
<dbReference type="SUPFAM" id="SSF46785">
    <property type="entry name" value="Winged helix' DNA-binding domain"/>
    <property type="match status" value="1"/>
</dbReference>
<dbReference type="InterPro" id="IPR036388">
    <property type="entry name" value="WH-like_DNA-bd_sf"/>
</dbReference>
<dbReference type="PROSITE" id="PS50931">
    <property type="entry name" value="HTH_LYSR"/>
    <property type="match status" value="1"/>
</dbReference>
<evidence type="ECO:0000256" key="4">
    <source>
        <dbReference type="ARBA" id="ARBA00023163"/>
    </source>
</evidence>
<keyword evidence="4" id="KW-0804">Transcription</keyword>
<dbReference type="GO" id="GO:0000976">
    <property type="term" value="F:transcription cis-regulatory region binding"/>
    <property type="evidence" value="ECO:0007669"/>
    <property type="project" value="TreeGrafter"/>
</dbReference>
<feature type="domain" description="HTH lysR-type" evidence="5">
    <location>
        <begin position="1"/>
        <end position="58"/>
    </location>
</feature>
<dbReference type="InterPro" id="IPR000847">
    <property type="entry name" value="LysR_HTH_N"/>
</dbReference>
<dbReference type="GO" id="GO:0003700">
    <property type="term" value="F:DNA-binding transcription factor activity"/>
    <property type="evidence" value="ECO:0007669"/>
    <property type="project" value="InterPro"/>
</dbReference>
<dbReference type="FunFam" id="1.10.10.10:FF:000001">
    <property type="entry name" value="LysR family transcriptional regulator"/>
    <property type="match status" value="1"/>
</dbReference>
<proteinExistence type="inferred from homology"/>
<dbReference type="InterPro" id="IPR005119">
    <property type="entry name" value="LysR_subst-bd"/>
</dbReference>
<evidence type="ECO:0000256" key="2">
    <source>
        <dbReference type="ARBA" id="ARBA00023015"/>
    </source>
</evidence>
<dbReference type="Gene3D" id="3.40.190.10">
    <property type="entry name" value="Periplasmic binding protein-like II"/>
    <property type="match status" value="1"/>
</dbReference>
<dbReference type="RefSeq" id="WP_108887451.1">
    <property type="nucleotide sequence ID" value="NZ_OMOJ01000012.1"/>
</dbReference>
<dbReference type="InterPro" id="IPR036390">
    <property type="entry name" value="WH_DNA-bd_sf"/>
</dbReference>
<sequence>MDIVLIRTFLEVAATGSFVNSAERLFVTQSAVSLRIQRLEDSLGRPLFTRSKAGAELTAAGREFERYALSLIKIWEEARQQVAIPEGFTESLTIGAQYSLWPRLGFRWIDALQVDRPQLNLRAELGMPDRLTRFLIEGVVQAALMYTPQLRPGLSTEQVMEEELILVAGWPDPTLDQLPGRYVFVDWGPEFVQAHALHLPDLVNPGLTMALGAMAADFIYRRGKAAYLPARYVGRYLERGELHLVPDAPIFPYPVWAVWRDDLPPEIKTAALHTLHNVARQLNSDQDEVMHALEEISEEDLEILGHGDEG</sequence>
<keyword evidence="3" id="KW-0238">DNA-binding</keyword>
<dbReference type="PRINTS" id="PR00039">
    <property type="entry name" value="HTHLYSR"/>
</dbReference>
<dbReference type="PANTHER" id="PTHR30126:SF21">
    <property type="entry name" value="TRANSCRIPTIONAL REGULATOR-RELATED"/>
    <property type="match status" value="1"/>
</dbReference>
<dbReference type="EMBL" id="OMOJ01000012">
    <property type="protein sequence ID" value="SPF81674.1"/>
    <property type="molecule type" value="Genomic_DNA"/>
</dbReference>
<keyword evidence="7" id="KW-1185">Reference proteome</keyword>
<dbReference type="Proteomes" id="UP000244904">
    <property type="component" value="Unassembled WGS sequence"/>
</dbReference>
<dbReference type="Pfam" id="PF03466">
    <property type="entry name" value="LysR_substrate"/>
    <property type="match status" value="1"/>
</dbReference>
<reference evidence="7" key="1">
    <citation type="submission" date="2018-03" db="EMBL/GenBank/DDBJ databases">
        <authorList>
            <person name="Rodrigo-Torres L."/>
            <person name="Arahal R. D."/>
            <person name="Lucena T."/>
        </authorList>
    </citation>
    <scope>NUCLEOTIDE SEQUENCE [LARGE SCALE GENOMIC DNA]</scope>
    <source>
        <strain evidence="7">CECT 8871</strain>
    </source>
</reference>
<dbReference type="OrthoDB" id="9815174at2"/>
<name>A0A2R8B0M5_9RHOB</name>
<keyword evidence="2" id="KW-0805">Transcription regulation</keyword>
<protein>
    <submittedName>
        <fullName evidence="6">HTH-type transcriptional regulator GltR</fullName>
    </submittedName>
</protein>
<gene>
    <name evidence="6" type="primary">gltR</name>
    <name evidence="6" type="ORF">PRI8871_03499</name>
</gene>
<dbReference type="Pfam" id="PF00126">
    <property type="entry name" value="HTH_1"/>
    <property type="match status" value="1"/>
</dbReference>
<dbReference type="AlphaFoldDB" id="A0A2R8B0M5"/>
<organism evidence="6 7">
    <name type="scientific">Pseudoprimorskyibacter insulae</name>
    <dbReference type="NCBI Taxonomy" id="1695997"/>
    <lineage>
        <taxon>Bacteria</taxon>
        <taxon>Pseudomonadati</taxon>
        <taxon>Pseudomonadota</taxon>
        <taxon>Alphaproteobacteria</taxon>
        <taxon>Rhodobacterales</taxon>
        <taxon>Paracoccaceae</taxon>
        <taxon>Pseudoprimorskyibacter</taxon>
    </lineage>
</organism>
<comment type="similarity">
    <text evidence="1">Belongs to the LysR transcriptional regulatory family.</text>
</comment>
<evidence type="ECO:0000256" key="3">
    <source>
        <dbReference type="ARBA" id="ARBA00023125"/>
    </source>
</evidence>
<dbReference type="SUPFAM" id="SSF53850">
    <property type="entry name" value="Periplasmic binding protein-like II"/>
    <property type="match status" value="1"/>
</dbReference>
<dbReference type="PANTHER" id="PTHR30126">
    <property type="entry name" value="HTH-TYPE TRANSCRIPTIONAL REGULATOR"/>
    <property type="match status" value="1"/>
</dbReference>
<evidence type="ECO:0000256" key="1">
    <source>
        <dbReference type="ARBA" id="ARBA00009437"/>
    </source>
</evidence>
<evidence type="ECO:0000313" key="6">
    <source>
        <dbReference type="EMBL" id="SPF81674.1"/>
    </source>
</evidence>
<evidence type="ECO:0000313" key="7">
    <source>
        <dbReference type="Proteomes" id="UP000244904"/>
    </source>
</evidence>
<evidence type="ECO:0000259" key="5">
    <source>
        <dbReference type="PROSITE" id="PS50931"/>
    </source>
</evidence>